<evidence type="ECO:0000313" key="2">
    <source>
        <dbReference type="Proteomes" id="UP000823615"/>
    </source>
</evidence>
<sequence length="53" mass="6288">MLKRKIDNHLRAWKEKSEKLPLVVLGARQVGKTTSIRELGKLYEAFYEINFIR</sequence>
<proteinExistence type="predicted"/>
<dbReference type="Proteomes" id="UP000823615">
    <property type="component" value="Unassembled WGS sequence"/>
</dbReference>
<dbReference type="EMBL" id="JADIMT010000094">
    <property type="protein sequence ID" value="MBO8436963.1"/>
    <property type="molecule type" value="Genomic_DNA"/>
</dbReference>
<reference evidence="1" key="1">
    <citation type="submission" date="2020-10" db="EMBL/GenBank/DDBJ databases">
        <authorList>
            <person name="Gilroy R."/>
        </authorList>
    </citation>
    <scope>NUCLEOTIDE SEQUENCE</scope>
    <source>
        <strain evidence="1">7293</strain>
    </source>
</reference>
<comment type="caution">
    <text evidence="1">The sequence shown here is derived from an EMBL/GenBank/DDBJ whole genome shotgun (WGS) entry which is preliminary data.</text>
</comment>
<evidence type="ECO:0008006" key="3">
    <source>
        <dbReference type="Google" id="ProtNLM"/>
    </source>
</evidence>
<dbReference type="AlphaFoldDB" id="A0A9D9E1T3"/>
<evidence type="ECO:0000313" key="1">
    <source>
        <dbReference type="EMBL" id="MBO8436963.1"/>
    </source>
</evidence>
<name>A0A9D9E1T3_9SPIO</name>
<protein>
    <recommendedName>
        <fullName evidence="3">AAA domain-containing protein</fullName>
    </recommendedName>
</protein>
<gene>
    <name evidence="1" type="ORF">IAA97_08300</name>
</gene>
<reference evidence="1" key="2">
    <citation type="journal article" date="2021" name="PeerJ">
        <title>Extensive microbial diversity within the chicken gut microbiome revealed by metagenomics and culture.</title>
        <authorList>
            <person name="Gilroy R."/>
            <person name="Ravi A."/>
            <person name="Getino M."/>
            <person name="Pursley I."/>
            <person name="Horton D.L."/>
            <person name="Alikhan N.F."/>
            <person name="Baker D."/>
            <person name="Gharbi K."/>
            <person name="Hall N."/>
            <person name="Watson M."/>
            <person name="Adriaenssens E.M."/>
            <person name="Foster-Nyarko E."/>
            <person name="Jarju S."/>
            <person name="Secka A."/>
            <person name="Antonio M."/>
            <person name="Oren A."/>
            <person name="Chaudhuri R.R."/>
            <person name="La Ragione R."/>
            <person name="Hildebrand F."/>
            <person name="Pallen M.J."/>
        </authorList>
    </citation>
    <scope>NUCLEOTIDE SEQUENCE</scope>
    <source>
        <strain evidence="1">7293</strain>
    </source>
</reference>
<accession>A0A9D9E1T3</accession>
<organism evidence="1 2">
    <name type="scientific">Candidatus Ornithospirochaeta stercoripullorum</name>
    <dbReference type="NCBI Taxonomy" id="2840899"/>
    <lineage>
        <taxon>Bacteria</taxon>
        <taxon>Pseudomonadati</taxon>
        <taxon>Spirochaetota</taxon>
        <taxon>Spirochaetia</taxon>
        <taxon>Spirochaetales</taxon>
        <taxon>Spirochaetaceae</taxon>
        <taxon>Spirochaetaceae incertae sedis</taxon>
        <taxon>Candidatus Ornithospirochaeta</taxon>
    </lineage>
</organism>